<accession>A0A9X0DQN6</accession>
<name>A0A9X0DQN6_9HELO</name>
<organism evidence="2 3">
    <name type="scientific">Sclerotinia nivalis</name>
    <dbReference type="NCBI Taxonomy" id="352851"/>
    <lineage>
        <taxon>Eukaryota</taxon>
        <taxon>Fungi</taxon>
        <taxon>Dikarya</taxon>
        <taxon>Ascomycota</taxon>
        <taxon>Pezizomycotina</taxon>
        <taxon>Leotiomycetes</taxon>
        <taxon>Helotiales</taxon>
        <taxon>Sclerotiniaceae</taxon>
        <taxon>Sclerotinia</taxon>
    </lineage>
</organism>
<gene>
    <name evidence="2" type="ORF">OCU04_000875</name>
</gene>
<keyword evidence="3" id="KW-1185">Reference proteome</keyword>
<feature type="compositionally biased region" description="Polar residues" evidence="1">
    <location>
        <begin position="72"/>
        <end position="85"/>
    </location>
</feature>
<dbReference type="EMBL" id="JAPEIS010000001">
    <property type="protein sequence ID" value="KAJ8070502.1"/>
    <property type="molecule type" value="Genomic_DNA"/>
</dbReference>
<proteinExistence type="predicted"/>
<comment type="caution">
    <text evidence="2">The sequence shown here is derived from an EMBL/GenBank/DDBJ whole genome shotgun (WGS) entry which is preliminary data.</text>
</comment>
<reference evidence="2" key="1">
    <citation type="submission" date="2022-11" db="EMBL/GenBank/DDBJ databases">
        <title>Genome Resource of Sclerotinia nivalis Strain SnTB1, a Plant Pathogen Isolated from American Ginseng.</title>
        <authorList>
            <person name="Fan S."/>
        </authorList>
    </citation>
    <scope>NUCLEOTIDE SEQUENCE</scope>
    <source>
        <strain evidence="2">SnTB1</strain>
    </source>
</reference>
<evidence type="ECO:0000256" key="1">
    <source>
        <dbReference type="SAM" id="MobiDB-lite"/>
    </source>
</evidence>
<sequence length="104" mass="11776">MPNHPVQIPAKYKRQQHKGFHQSSFWILFIHLSTSHCPRAPVCSVFFSVSSAPLTYSETQQALKLALAPQPRSKTNSENETSSVHSDIRSPNPISFHFSLYPEL</sequence>
<dbReference type="AlphaFoldDB" id="A0A9X0DQN6"/>
<feature type="region of interest" description="Disordered" evidence="1">
    <location>
        <begin position="67"/>
        <end position="104"/>
    </location>
</feature>
<evidence type="ECO:0000313" key="3">
    <source>
        <dbReference type="Proteomes" id="UP001152300"/>
    </source>
</evidence>
<protein>
    <submittedName>
        <fullName evidence="2">Uncharacterized protein</fullName>
    </submittedName>
</protein>
<evidence type="ECO:0000313" key="2">
    <source>
        <dbReference type="EMBL" id="KAJ8070502.1"/>
    </source>
</evidence>
<dbReference type="Proteomes" id="UP001152300">
    <property type="component" value="Unassembled WGS sequence"/>
</dbReference>